<dbReference type="InterPro" id="IPR036950">
    <property type="entry name" value="PBP_transglycosylase"/>
</dbReference>
<evidence type="ECO:0000256" key="10">
    <source>
        <dbReference type="ARBA" id="ARBA00022692"/>
    </source>
</evidence>
<dbReference type="InterPro" id="IPR050396">
    <property type="entry name" value="Glycosyltr_51/Transpeptidase"/>
</dbReference>
<evidence type="ECO:0000259" key="24">
    <source>
        <dbReference type="Pfam" id="PF00905"/>
    </source>
</evidence>
<keyword evidence="7" id="KW-0645">Protease</keyword>
<dbReference type="InterPro" id="IPR023346">
    <property type="entry name" value="Lysozyme-like_dom_sf"/>
</dbReference>
<evidence type="ECO:0000256" key="11">
    <source>
        <dbReference type="ARBA" id="ARBA00022801"/>
    </source>
</evidence>
<evidence type="ECO:0000256" key="3">
    <source>
        <dbReference type="ARBA" id="ARBA00012448"/>
    </source>
</evidence>
<dbReference type="PANTHER" id="PTHR32282:SF11">
    <property type="entry name" value="PENICILLIN-BINDING PROTEIN 1B"/>
    <property type="match status" value="1"/>
</dbReference>
<dbReference type="EC" id="2.4.99.28" evidence="21"/>
<keyword evidence="18" id="KW-0511">Multifunctional enzyme</keyword>
<keyword evidence="8" id="KW-0328">Glycosyltransferase</keyword>
<gene>
    <name evidence="26" type="ORF">OCV57_10550</name>
</gene>
<evidence type="ECO:0000256" key="1">
    <source>
        <dbReference type="ARBA" id="ARBA00002624"/>
    </source>
</evidence>
<dbReference type="Pfam" id="PF00912">
    <property type="entry name" value="Transgly"/>
    <property type="match status" value="1"/>
</dbReference>
<dbReference type="GO" id="GO:0046677">
    <property type="term" value="P:response to antibiotic"/>
    <property type="evidence" value="ECO:0007669"/>
    <property type="project" value="UniProtKB-KW"/>
</dbReference>
<dbReference type="InterPro" id="IPR001460">
    <property type="entry name" value="PCN-bd_Tpept"/>
</dbReference>
<dbReference type="RefSeq" id="WP_117923864.1">
    <property type="nucleotide sequence ID" value="NZ_JAOQJZ010000011.1"/>
</dbReference>
<dbReference type="GO" id="GO:0009252">
    <property type="term" value="P:peptidoglycan biosynthetic process"/>
    <property type="evidence" value="ECO:0007669"/>
    <property type="project" value="UniProtKB-KW"/>
</dbReference>
<evidence type="ECO:0000256" key="12">
    <source>
        <dbReference type="ARBA" id="ARBA00022960"/>
    </source>
</evidence>
<comment type="subcellular location">
    <subcellularLocation>
        <location evidence="2">Cell membrane</location>
        <topology evidence="2">Single-pass type II membrane protein</topology>
    </subcellularLocation>
</comment>
<comment type="function">
    <text evidence="1">Cell wall formation. Synthesis of cross-linked peptidoglycan from the lipid intermediates. The enzyme has a penicillin-insensitive transglycosylase N-terminal domain (formation of linear glycan strands) and a penicillin-sensitive transpeptidase C-terminal domain (cross-linking of the peptide subunits).</text>
</comment>
<comment type="caution">
    <text evidence="26">The sequence shown here is derived from an EMBL/GenBank/DDBJ whole genome shotgun (WGS) entry which is preliminary data.</text>
</comment>
<evidence type="ECO:0000256" key="5">
    <source>
        <dbReference type="ARBA" id="ARBA00022475"/>
    </source>
</evidence>
<evidence type="ECO:0000256" key="13">
    <source>
        <dbReference type="ARBA" id="ARBA00022968"/>
    </source>
</evidence>
<dbReference type="EMBL" id="JAOQJZ010000011">
    <property type="protein sequence ID" value="MCU6706357.1"/>
    <property type="molecule type" value="Genomic_DNA"/>
</dbReference>
<keyword evidence="11" id="KW-0378">Hydrolase</keyword>
<evidence type="ECO:0000256" key="4">
    <source>
        <dbReference type="ARBA" id="ARBA00018638"/>
    </source>
</evidence>
<evidence type="ECO:0000313" key="26">
    <source>
        <dbReference type="EMBL" id="MCU6706357.1"/>
    </source>
</evidence>
<keyword evidence="6" id="KW-0121">Carboxypeptidase</keyword>
<dbReference type="GO" id="GO:0008658">
    <property type="term" value="F:penicillin binding"/>
    <property type="evidence" value="ECO:0007669"/>
    <property type="project" value="InterPro"/>
</dbReference>
<keyword evidence="13" id="KW-0735">Signal-anchor</keyword>
<evidence type="ECO:0000256" key="21">
    <source>
        <dbReference type="ARBA" id="ARBA00044770"/>
    </source>
</evidence>
<keyword evidence="16 23" id="KW-0472">Membrane</keyword>
<dbReference type="GO" id="GO:0071555">
    <property type="term" value="P:cell wall organization"/>
    <property type="evidence" value="ECO:0007669"/>
    <property type="project" value="UniProtKB-KW"/>
</dbReference>
<evidence type="ECO:0000313" key="27">
    <source>
        <dbReference type="Proteomes" id="UP001208131"/>
    </source>
</evidence>
<name>A0AAE3IJD3_9FIRM</name>
<evidence type="ECO:0000256" key="19">
    <source>
        <dbReference type="ARBA" id="ARBA00023316"/>
    </source>
</evidence>
<dbReference type="GO" id="GO:0030288">
    <property type="term" value="C:outer membrane-bounded periplasmic space"/>
    <property type="evidence" value="ECO:0007669"/>
    <property type="project" value="TreeGrafter"/>
</dbReference>
<dbReference type="SUPFAM" id="SSF56601">
    <property type="entry name" value="beta-lactamase/transpeptidase-like"/>
    <property type="match status" value="1"/>
</dbReference>
<evidence type="ECO:0000256" key="8">
    <source>
        <dbReference type="ARBA" id="ARBA00022676"/>
    </source>
</evidence>
<protein>
    <recommendedName>
        <fullName evidence="4">Penicillin-binding protein 1A</fullName>
        <ecNumber evidence="21">2.4.99.28</ecNumber>
        <ecNumber evidence="3">3.4.16.4</ecNumber>
    </recommendedName>
</protein>
<dbReference type="AlphaFoldDB" id="A0AAE3IJD3"/>
<reference evidence="26 27" key="1">
    <citation type="journal article" date="2021" name="ISME Commun">
        <title>Automated analysis of genomic sequences facilitates high-throughput and comprehensive description of bacteria.</title>
        <authorList>
            <person name="Hitch T.C.A."/>
        </authorList>
    </citation>
    <scope>NUCLEOTIDE SEQUENCE [LARGE SCALE GENOMIC DNA]</scope>
    <source>
        <strain evidence="26 27">Sanger_31</strain>
    </source>
</reference>
<dbReference type="PANTHER" id="PTHR32282">
    <property type="entry name" value="BINDING PROTEIN TRANSPEPTIDASE, PUTATIVE-RELATED"/>
    <property type="match status" value="1"/>
</dbReference>
<dbReference type="Gene3D" id="1.10.3810.10">
    <property type="entry name" value="Biosynthetic peptidoglycan transglycosylase-like"/>
    <property type="match status" value="1"/>
</dbReference>
<organism evidence="26 27">
    <name type="scientific">Hominimerdicola aceti</name>
    <dbReference type="NCBI Taxonomy" id="2981726"/>
    <lineage>
        <taxon>Bacteria</taxon>
        <taxon>Bacillati</taxon>
        <taxon>Bacillota</taxon>
        <taxon>Clostridia</taxon>
        <taxon>Eubacteriales</taxon>
        <taxon>Oscillospiraceae</taxon>
        <taxon>Hominimerdicola</taxon>
    </lineage>
</organism>
<dbReference type="Pfam" id="PF00905">
    <property type="entry name" value="Transpeptidase"/>
    <property type="match status" value="1"/>
</dbReference>
<evidence type="ECO:0000256" key="15">
    <source>
        <dbReference type="ARBA" id="ARBA00022989"/>
    </source>
</evidence>
<dbReference type="GO" id="GO:0009002">
    <property type="term" value="F:serine-type D-Ala-D-Ala carboxypeptidase activity"/>
    <property type="evidence" value="ECO:0007669"/>
    <property type="project" value="UniProtKB-EC"/>
</dbReference>
<keyword evidence="17" id="KW-0046">Antibiotic resistance</keyword>
<evidence type="ECO:0000256" key="20">
    <source>
        <dbReference type="ARBA" id="ARBA00034000"/>
    </source>
</evidence>
<evidence type="ECO:0000256" key="6">
    <source>
        <dbReference type="ARBA" id="ARBA00022645"/>
    </source>
</evidence>
<keyword evidence="15 23" id="KW-1133">Transmembrane helix</keyword>
<keyword evidence="12" id="KW-0133">Cell shape</keyword>
<evidence type="ECO:0000256" key="14">
    <source>
        <dbReference type="ARBA" id="ARBA00022984"/>
    </source>
</evidence>
<feature type="transmembrane region" description="Helical" evidence="23">
    <location>
        <begin position="21"/>
        <end position="54"/>
    </location>
</feature>
<feature type="domain" description="Glycosyl transferase family 51" evidence="25">
    <location>
        <begin position="103"/>
        <end position="279"/>
    </location>
</feature>
<keyword evidence="14" id="KW-0573">Peptidoglycan synthesis</keyword>
<sequence length="740" mass="83437">MDEIKNTAVKKRKKKRSTNPAVRVLKILGTALLSIFLILIITCSIFATVLTIYVLNFADTTTTISLDKTETSNISRFLSVNPDYDEDDEDSQEYDLYYALKNSNKHVVWADLEDIPQYVQDAFVYTEDERFYSHDGVDFKRTFASFVNVFIPIYGGRQIGGSTITQQTIKNITGDDSRDSIHGIERKIREIFRSINVEKTYTKEDILQSYLNLVPLTTQEYDIIGVQAAANFYFGKDVKDLNLAEAASLAGMTSWPAANNPYDNMKNNKLRQKYTLDHMLDNGAISEQEYNEALNYELKITGDITYTSSTIYEDETKDQGPTSYFMDAAINQTIQIIADYYGISWEDASARLYDGGFTAYTTVDRSMQKKVEKEMQKQSNFTTYEMNKKDDTLWSGFIAMDYQGNVKAIVGGRDKKEESRVYNIATDAKRSPGSCIKPIASYAPALDQDLMTWSTLFTDEPITIKVKGKDKKWPVNYSETGDSANWSYQQLTTVEMLTRSLNTLPAQLIKKMTPAYSYNFLKEKLDITTLADSDADYSPVTVGGLTNGTKLEELVGAYMIFGNGGKKYDVTYVSKVEDADGNAIYEKSDGYKQAISESTAYVMNRMMQNVITQQDGTGRYAKLNNTDLVGKTGTSSDWFDLSFVGCTPDYVSGIWIGYENPATIPTNEYQNIGAIWKNVFGDIAENEKHKSFDKTFKMPDTVEKLTYCTKTGKLASNSCYSTATGYYKKSNEPEYCSGNH</sequence>
<keyword evidence="9" id="KW-0808">Transferase</keyword>
<evidence type="ECO:0000256" key="22">
    <source>
        <dbReference type="ARBA" id="ARBA00049902"/>
    </source>
</evidence>
<evidence type="ECO:0000259" key="25">
    <source>
        <dbReference type="Pfam" id="PF00912"/>
    </source>
</evidence>
<proteinExistence type="predicted"/>
<dbReference type="InterPro" id="IPR001264">
    <property type="entry name" value="Glyco_trans_51"/>
</dbReference>
<evidence type="ECO:0000256" key="16">
    <source>
        <dbReference type="ARBA" id="ARBA00023136"/>
    </source>
</evidence>
<evidence type="ECO:0000256" key="18">
    <source>
        <dbReference type="ARBA" id="ARBA00023268"/>
    </source>
</evidence>
<evidence type="ECO:0000256" key="2">
    <source>
        <dbReference type="ARBA" id="ARBA00004401"/>
    </source>
</evidence>
<comment type="catalytic activity">
    <reaction evidence="20">
        <text>Preferential cleavage: (Ac)2-L-Lys-D-Ala-|-D-Ala. Also transpeptidation of peptidyl-alanyl moieties that are N-acyl substituents of D-alanine.</text>
        <dbReference type="EC" id="3.4.16.4"/>
    </reaction>
</comment>
<keyword evidence="19" id="KW-0961">Cell wall biogenesis/degradation</keyword>
<keyword evidence="5" id="KW-1003">Cell membrane</keyword>
<dbReference type="GO" id="GO:0008360">
    <property type="term" value="P:regulation of cell shape"/>
    <property type="evidence" value="ECO:0007669"/>
    <property type="project" value="UniProtKB-KW"/>
</dbReference>
<dbReference type="Proteomes" id="UP001208131">
    <property type="component" value="Unassembled WGS sequence"/>
</dbReference>
<evidence type="ECO:0000256" key="9">
    <source>
        <dbReference type="ARBA" id="ARBA00022679"/>
    </source>
</evidence>
<comment type="catalytic activity">
    <reaction evidence="22">
        <text>[GlcNAc-(1-&gt;4)-Mur2Ac(oyl-L-Ala-gamma-D-Glu-L-Lys-D-Ala-D-Ala)](n)-di-trans,octa-cis-undecaprenyl diphosphate + beta-D-GlcNAc-(1-&gt;4)-Mur2Ac(oyl-L-Ala-gamma-D-Glu-L-Lys-D-Ala-D-Ala)-di-trans,octa-cis-undecaprenyl diphosphate = [GlcNAc-(1-&gt;4)-Mur2Ac(oyl-L-Ala-gamma-D-Glu-L-Lys-D-Ala-D-Ala)](n+1)-di-trans,octa-cis-undecaprenyl diphosphate + di-trans,octa-cis-undecaprenyl diphosphate + H(+)</text>
        <dbReference type="Rhea" id="RHEA:23708"/>
        <dbReference type="Rhea" id="RHEA-COMP:9602"/>
        <dbReference type="Rhea" id="RHEA-COMP:9603"/>
        <dbReference type="ChEBI" id="CHEBI:15378"/>
        <dbReference type="ChEBI" id="CHEBI:58405"/>
        <dbReference type="ChEBI" id="CHEBI:60033"/>
        <dbReference type="ChEBI" id="CHEBI:78435"/>
        <dbReference type="EC" id="2.4.99.28"/>
    </reaction>
</comment>
<accession>A0AAE3IJD3</accession>
<evidence type="ECO:0000256" key="23">
    <source>
        <dbReference type="SAM" id="Phobius"/>
    </source>
</evidence>
<dbReference type="GO" id="GO:0005886">
    <property type="term" value="C:plasma membrane"/>
    <property type="evidence" value="ECO:0007669"/>
    <property type="project" value="UniProtKB-SubCell"/>
</dbReference>
<dbReference type="Gene3D" id="3.40.710.10">
    <property type="entry name" value="DD-peptidase/beta-lactamase superfamily"/>
    <property type="match status" value="1"/>
</dbReference>
<evidence type="ECO:0000256" key="7">
    <source>
        <dbReference type="ARBA" id="ARBA00022670"/>
    </source>
</evidence>
<dbReference type="InterPro" id="IPR012338">
    <property type="entry name" value="Beta-lactam/transpept-like"/>
</dbReference>
<feature type="domain" description="Penicillin-binding protein transpeptidase" evidence="24">
    <location>
        <begin position="397"/>
        <end position="636"/>
    </location>
</feature>
<dbReference type="GO" id="GO:0006508">
    <property type="term" value="P:proteolysis"/>
    <property type="evidence" value="ECO:0007669"/>
    <property type="project" value="UniProtKB-KW"/>
</dbReference>
<dbReference type="SUPFAM" id="SSF53955">
    <property type="entry name" value="Lysozyme-like"/>
    <property type="match status" value="1"/>
</dbReference>
<keyword evidence="10 23" id="KW-0812">Transmembrane</keyword>
<evidence type="ECO:0000256" key="17">
    <source>
        <dbReference type="ARBA" id="ARBA00023251"/>
    </source>
</evidence>
<dbReference type="GO" id="GO:0008955">
    <property type="term" value="F:peptidoglycan glycosyltransferase activity"/>
    <property type="evidence" value="ECO:0007669"/>
    <property type="project" value="UniProtKB-EC"/>
</dbReference>
<dbReference type="EC" id="3.4.16.4" evidence="3"/>
<keyword evidence="27" id="KW-1185">Reference proteome</keyword>